<feature type="domain" description="HTH tetR-type" evidence="3">
    <location>
        <begin position="11"/>
        <end position="71"/>
    </location>
</feature>
<evidence type="ECO:0000313" key="4">
    <source>
        <dbReference type="EMBL" id="EFW06573.1"/>
    </source>
</evidence>
<gene>
    <name evidence="4" type="ORF">HMPREF9488_00110</name>
</gene>
<dbReference type="GeneID" id="78229463"/>
<dbReference type="PANTHER" id="PTHR43479:SF11">
    <property type="entry name" value="ACREF_ENVCD OPERON REPRESSOR-RELATED"/>
    <property type="match status" value="1"/>
</dbReference>
<dbReference type="Gene3D" id="1.10.357.10">
    <property type="entry name" value="Tetracycline Repressor, domain 2"/>
    <property type="match status" value="1"/>
</dbReference>
<protein>
    <recommendedName>
        <fullName evidence="3">HTH tetR-type domain-containing protein</fullName>
    </recommendedName>
</protein>
<dbReference type="GO" id="GO:0003677">
    <property type="term" value="F:DNA binding"/>
    <property type="evidence" value="ECO:0007669"/>
    <property type="project" value="UniProtKB-UniRule"/>
</dbReference>
<dbReference type="PROSITE" id="PS50977">
    <property type="entry name" value="HTH_TETR_2"/>
    <property type="match status" value="1"/>
</dbReference>
<dbReference type="InterPro" id="IPR050624">
    <property type="entry name" value="HTH-type_Tx_Regulator"/>
</dbReference>
<dbReference type="OrthoDB" id="9812484at2"/>
<comment type="caution">
    <text evidence="4">The sequence shown here is derived from an EMBL/GenBank/DDBJ whole genome shotgun (WGS) entry which is preliminary data.</text>
</comment>
<dbReference type="eggNOG" id="COG1309">
    <property type="taxonomic scope" value="Bacteria"/>
</dbReference>
<evidence type="ECO:0000259" key="3">
    <source>
        <dbReference type="PROSITE" id="PS50977"/>
    </source>
</evidence>
<dbReference type="PANTHER" id="PTHR43479">
    <property type="entry name" value="ACREF/ENVCD OPERON REPRESSOR-RELATED"/>
    <property type="match status" value="1"/>
</dbReference>
<evidence type="ECO:0000313" key="5">
    <source>
        <dbReference type="Proteomes" id="UP000003157"/>
    </source>
</evidence>
<dbReference type="AlphaFoldDB" id="E7G5S2"/>
<sequence length="194" mass="22733">MPKVYSQSEKDDIKGRLKEATRQSLSMNGIKKTTVDSLVKEVNIPKGTFYLFYKSKEILVFEVLLEFHEIFEKDMKIALSQLDFQHMDVHQLTDFILDFFLKAKDNPLFQALTSGELELLTMKLPPDIVNEHFQHDQQMLEQILMYIPHQEDIDIKALSGAFRDLFMFMFSDCCQDEQSLKMLIQGLVLQFLKQ</sequence>
<organism evidence="4 5">
    <name type="scientific">Coprobacillus cateniformis</name>
    <dbReference type="NCBI Taxonomy" id="100884"/>
    <lineage>
        <taxon>Bacteria</taxon>
        <taxon>Bacillati</taxon>
        <taxon>Bacillota</taxon>
        <taxon>Erysipelotrichia</taxon>
        <taxon>Erysipelotrichales</taxon>
        <taxon>Coprobacillaceae</taxon>
        <taxon>Coprobacillus</taxon>
    </lineage>
</organism>
<keyword evidence="1 2" id="KW-0238">DNA-binding</keyword>
<dbReference type="InterPro" id="IPR009057">
    <property type="entry name" value="Homeodomain-like_sf"/>
</dbReference>
<dbReference type="InterPro" id="IPR001647">
    <property type="entry name" value="HTH_TetR"/>
</dbReference>
<dbReference type="Pfam" id="PF00440">
    <property type="entry name" value="TetR_N"/>
    <property type="match status" value="1"/>
</dbReference>
<feature type="DNA-binding region" description="H-T-H motif" evidence="2">
    <location>
        <begin position="34"/>
        <end position="53"/>
    </location>
</feature>
<keyword evidence="5" id="KW-1185">Reference proteome</keyword>
<proteinExistence type="predicted"/>
<dbReference type="HOGENOM" id="CLU_069356_42_0_9"/>
<dbReference type="EMBL" id="ADKX01000001">
    <property type="protein sequence ID" value="EFW06573.1"/>
    <property type="molecule type" value="Genomic_DNA"/>
</dbReference>
<accession>E7G5S2</accession>
<dbReference type="RefSeq" id="WP_008787238.1">
    <property type="nucleotide sequence ID" value="NZ_AKCB01000001.1"/>
</dbReference>
<dbReference type="Proteomes" id="UP000003157">
    <property type="component" value="Unassembled WGS sequence"/>
</dbReference>
<evidence type="ECO:0000256" key="1">
    <source>
        <dbReference type="ARBA" id="ARBA00023125"/>
    </source>
</evidence>
<dbReference type="STRING" id="100884.GCA_000269565_01590"/>
<evidence type="ECO:0000256" key="2">
    <source>
        <dbReference type="PROSITE-ProRule" id="PRU00335"/>
    </source>
</evidence>
<reference evidence="4 5" key="1">
    <citation type="submission" date="2010-12" db="EMBL/GenBank/DDBJ databases">
        <title>The Genome Sequence of Coprobacillus sp. strain 29_1.</title>
        <authorList>
            <consortium name="The Broad Institute Genome Sequencing Platform"/>
            <person name="Earl A."/>
            <person name="Ward D."/>
            <person name="Feldgarden M."/>
            <person name="Gevers D."/>
            <person name="Daigneault M."/>
            <person name="Sibley C.D."/>
            <person name="White A."/>
            <person name="Strauss J."/>
            <person name="Allen-Vercoe E."/>
            <person name="Young S.K."/>
            <person name="Zeng Q."/>
            <person name="Gargeya S."/>
            <person name="Fitzgerald M."/>
            <person name="Haas B."/>
            <person name="Abouelleil A."/>
            <person name="Alvarado L."/>
            <person name="Arachchi H.M."/>
            <person name="Berlin A."/>
            <person name="Brown A."/>
            <person name="Chapman S.B."/>
            <person name="Chen Z."/>
            <person name="Dunbar C."/>
            <person name="Freedman E."/>
            <person name="Gearin G."/>
            <person name="Gellesch M."/>
            <person name="Goldberg J."/>
            <person name="Griggs A."/>
            <person name="Gujja S."/>
            <person name="Heilman E."/>
            <person name="Heiman D."/>
            <person name="Howarth C."/>
            <person name="Larson L."/>
            <person name="Lui A."/>
            <person name="MacDonald P.J.P."/>
            <person name="Mehta T."/>
            <person name="Montmayeur A."/>
            <person name="Murphy C."/>
            <person name="Neiman D."/>
            <person name="Pearson M."/>
            <person name="Priest M."/>
            <person name="Roberts A."/>
            <person name="Saif S."/>
            <person name="Shea T."/>
            <person name="Shenoy N."/>
            <person name="Sisk P."/>
            <person name="Stolte C."/>
            <person name="Sykes S."/>
            <person name="White J."/>
            <person name="Yandava C."/>
            <person name="Nusbaum C."/>
            <person name="Birren B."/>
        </authorList>
    </citation>
    <scope>NUCLEOTIDE SEQUENCE [LARGE SCALE GENOMIC DNA]</scope>
    <source>
        <strain evidence="4 5">29_1</strain>
    </source>
</reference>
<dbReference type="SUPFAM" id="SSF46689">
    <property type="entry name" value="Homeodomain-like"/>
    <property type="match status" value="1"/>
</dbReference>
<name>E7G5S2_9FIRM</name>